<dbReference type="Gene3D" id="3.40.190.150">
    <property type="entry name" value="Bordetella uptake gene, domain 1"/>
    <property type="match status" value="1"/>
</dbReference>
<dbReference type="PANTHER" id="PTHR42928:SF5">
    <property type="entry name" value="BLR1237 PROTEIN"/>
    <property type="match status" value="1"/>
</dbReference>
<protein>
    <recommendedName>
        <fullName evidence="5">ABC transporter substrate-binding protein</fullName>
    </recommendedName>
</protein>
<gene>
    <name evidence="3" type="ORF">CAL29_25780</name>
</gene>
<evidence type="ECO:0000256" key="2">
    <source>
        <dbReference type="SAM" id="SignalP"/>
    </source>
</evidence>
<dbReference type="CDD" id="cd07012">
    <property type="entry name" value="PBP2_Bug_TTT"/>
    <property type="match status" value="1"/>
</dbReference>
<evidence type="ECO:0008006" key="5">
    <source>
        <dbReference type="Google" id="ProtNLM"/>
    </source>
</evidence>
<dbReference type="InterPro" id="IPR005064">
    <property type="entry name" value="BUG"/>
</dbReference>
<organism evidence="3 4">
    <name type="scientific">Bordetella genomosp. 10</name>
    <dbReference type="NCBI Taxonomy" id="1416804"/>
    <lineage>
        <taxon>Bacteria</taxon>
        <taxon>Pseudomonadati</taxon>
        <taxon>Pseudomonadota</taxon>
        <taxon>Betaproteobacteria</taxon>
        <taxon>Burkholderiales</taxon>
        <taxon>Alcaligenaceae</taxon>
        <taxon>Bordetella</taxon>
    </lineage>
</organism>
<dbReference type="Pfam" id="PF03401">
    <property type="entry name" value="TctC"/>
    <property type="match status" value="1"/>
</dbReference>
<evidence type="ECO:0000313" key="4">
    <source>
        <dbReference type="Proteomes" id="UP000216020"/>
    </source>
</evidence>
<dbReference type="InterPro" id="IPR042100">
    <property type="entry name" value="Bug_dom1"/>
</dbReference>
<comment type="similarity">
    <text evidence="1">Belongs to the UPF0065 (bug) family.</text>
</comment>
<comment type="caution">
    <text evidence="3">The sequence shown here is derived from an EMBL/GenBank/DDBJ whole genome shotgun (WGS) entry which is preliminary data.</text>
</comment>
<dbReference type="PIRSF" id="PIRSF017082">
    <property type="entry name" value="YflP"/>
    <property type="match status" value="1"/>
</dbReference>
<evidence type="ECO:0000313" key="3">
    <source>
        <dbReference type="EMBL" id="OZI31330.1"/>
    </source>
</evidence>
<dbReference type="Proteomes" id="UP000216020">
    <property type="component" value="Unassembled WGS sequence"/>
</dbReference>
<name>A0A261S3F5_9BORD</name>
<dbReference type="EMBL" id="NEVM01000005">
    <property type="protein sequence ID" value="OZI31330.1"/>
    <property type="molecule type" value="Genomic_DNA"/>
</dbReference>
<keyword evidence="2" id="KW-0732">Signal</keyword>
<dbReference type="AlphaFoldDB" id="A0A261S3F5"/>
<dbReference type="PANTHER" id="PTHR42928">
    <property type="entry name" value="TRICARBOXYLATE-BINDING PROTEIN"/>
    <property type="match status" value="1"/>
</dbReference>
<accession>A0A261S3F5</accession>
<reference evidence="4" key="1">
    <citation type="submission" date="2017-05" db="EMBL/GenBank/DDBJ databases">
        <title>Complete and WGS of Bordetella genogroups.</title>
        <authorList>
            <person name="Spilker T."/>
            <person name="Lipuma J."/>
        </authorList>
    </citation>
    <scope>NUCLEOTIDE SEQUENCE [LARGE SCALE GENOMIC DNA]</scope>
    <source>
        <strain evidence="4">AU16122</strain>
    </source>
</reference>
<dbReference type="Gene3D" id="3.40.190.10">
    <property type="entry name" value="Periplasmic binding protein-like II"/>
    <property type="match status" value="1"/>
</dbReference>
<dbReference type="SUPFAM" id="SSF53850">
    <property type="entry name" value="Periplasmic binding protein-like II"/>
    <property type="match status" value="1"/>
</dbReference>
<evidence type="ECO:0000256" key="1">
    <source>
        <dbReference type="ARBA" id="ARBA00006987"/>
    </source>
</evidence>
<keyword evidence="4" id="KW-1185">Reference proteome</keyword>
<feature type="signal peptide" evidence="2">
    <location>
        <begin position="1"/>
        <end position="31"/>
    </location>
</feature>
<dbReference type="OrthoDB" id="7375033at2"/>
<sequence>MQMANILRRKILRGAGMAAAALTSAPRVILAAENDFPSKPIRIIVPYGPGGIGDFTARALARYLGEAWNARIIVENKPGASGLVAMNWMRSVPADGYTAVMTSNTTVSAVRHLFKNVAYDPMRDFSHVGMIGVFGSVALAPLEAPFGSIPELVEYSRRDPEKVFYGYTNASSQVPSEMLNAYAGIHMQGVPYKETGQAATDLIAGQTQFMFMDYVAAYPLVKGGKVRALAVSQREPAPLWPKLPVMATFYPGFEFSGYITLSLPSGAPANIMEKFNSATRKAITDPNFRNLLTSNGLVPQDDDLTRLDDFISAENRKWDEYARVAQLVPQ</sequence>
<proteinExistence type="inferred from homology"/>
<feature type="chain" id="PRO_5012333900" description="ABC transporter substrate-binding protein" evidence="2">
    <location>
        <begin position="32"/>
        <end position="330"/>
    </location>
</feature>